<gene>
    <name evidence="1" type="ORF">PHPALM_8916</name>
</gene>
<accession>A0A2P4Y8P4</accession>
<organism evidence="1 2">
    <name type="scientific">Phytophthora palmivora</name>
    <dbReference type="NCBI Taxonomy" id="4796"/>
    <lineage>
        <taxon>Eukaryota</taxon>
        <taxon>Sar</taxon>
        <taxon>Stramenopiles</taxon>
        <taxon>Oomycota</taxon>
        <taxon>Peronosporomycetes</taxon>
        <taxon>Peronosporales</taxon>
        <taxon>Peronosporaceae</taxon>
        <taxon>Phytophthora</taxon>
    </lineage>
</organism>
<dbReference type="AlphaFoldDB" id="A0A2P4Y8P4"/>
<name>A0A2P4Y8P4_9STRA</name>
<dbReference type="OrthoDB" id="122438at2759"/>
<reference evidence="1 2" key="1">
    <citation type="journal article" date="2017" name="Genome Biol. Evol.">
        <title>Phytophthora megakarya and P. palmivora, closely related causal agents of cacao black pod rot, underwent increases in genome sizes and gene numbers by different mechanisms.</title>
        <authorList>
            <person name="Ali S.S."/>
            <person name="Shao J."/>
            <person name="Lary D.J."/>
            <person name="Kronmiller B."/>
            <person name="Shen D."/>
            <person name="Strem M.D."/>
            <person name="Amoako-Attah I."/>
            <person name="Akrofi A.Y."/>
            <person name="Begoude B.A."/>
            <person name="Ten Hoopen G.M."/>
            <person name="Coulibaly K."/>
            <person name="Kebe B.I."/>
            <person name="Melnick R.L."/>
            <person name="Guiltinan M.J."/>
            <person name="Tyler B.M."/>
            <person name="Meinhardt L.W."/>
            <person name="Bailey B.A."/>
        </authorList>
    </citation>
    <scope>NUCLEOTIDE SEQUENCE [LARGE SCALE GENOMIC DNA]</scope>
    <source>
        <strain evidence="2">sbr112.9</strain>
    </source>
</reference>
<comment type="caution">
    <text evidence="1">The sequence shown here is derived from an EMBL/GenBank/DDBJ whole genome shotgun (WGS) entry which is preliminary data.</text>
</comment>
<sequence>MAALYVCASRNASIVTRCLQYPHGCDSPTWIEQKKMHINTERGTFTFAESTKVADLKMLHW</sequence>
<proteinExistence type="predicted"/>
<evidence type="ECO:0000313" key="1">
    <source>
        <dbReference type="EMBL" id="POM74174.1"/>
    </source>
</evidence>
<keyword evidence="2" id="KW-1185">Reference proteome</keyword>
<dbReference type="EMBL" id="NCKW01004919">
    <property type="protein sequence ID" value="POM74174.1"/>
    <property type="molecule type" value="Genomic_DNA"/>
</dbReference>
<dbReference type="Proteomes" id="UP000237271">
    <property type="component" value="Unassembled WGS sequence"/>
</dbReference>
<protein>
    <submittedName>
        <fullName evidence="1">Uncharacterized protein</fullName>
    </submittedName>
</protein>
<evidence type="ECO:0000313" key="2">
    <source>
        <dbReference type="Proteomes" id="UP000237271"/>
    </source>
</evidence>